<keyword evidence="3" id="KW-1185">Reference proteome</keyword>
<evidence type="ECO:0000313" key="3">
    <source>
        <dbReference type="Proteomes" id="UP001345963"/>
    </source>
</evidence>
<dbReference type="EMBL" id="JAHUTI010024184">
    <property type="protein sequence ID" value="MED6240435.1"/>
    <property type="molecule type" value="Genomic_DNA"/>
</dbReference>
<evidence type="ECO:0000256" key="1">
    <source>
        <dbReference type="SAM" id="MobiDB-lite"/>
    </source>
</evidence>
<reference evidence="2 3" key="1">
    <citation type="submission" date="2021-07" db="EMBL/GenBank/DDBJ databases">
        <authorList>
            <person name="Palmer J.M."/>
        </authorList>
    </citation>
    <scope>NUCLEOTIDE SEQUENCE [LARGE SCALE GENOMIC DNA]</scope>
    <source>
        <strain evidence="2 3">AT_MEX2019</strain>
        <tissue evidence="2">Muscle</tissue>
    </source>
</reference>
<feature type="compositionally biased region" description="Basic and acidic residues" evidence="1">
    <location>
        <begin position="70"/>
        <end position="89"/>
    </location>
</feature>
<feature type="region of interest" description="Disordered" evidence="1">
    <location>
        <begin position="1"/>
        <end position="89"/>
    </location>
</feature>
<organism evidence="2 3">
    <name type="scientific">Ataeniobius toweri</name>
    <dbReference type="NCBI Taxonomy" id="208326"/>
    <lineage>
        <taxon>Eukaryota</taxon>
        <taxon>Metazoa</taxon>
        <taxon>Chordata</taxon>
        <taxon>Craniata</taxon>
        <taxon>Vertebrata</taxon>
        <taxon>Euteleostomi</taxon>
        <taxon>Actinopterygii</taxon>
        <taxon>Neopterygii</taxon>
        <taxon>Teleostei</taxon>
        <taxon>Neoteleostei</taxon>
        <taxon>Acanthomorphata</taxon>
        <taxon>Ovalentaria</taxon>
        <taxon>Atherinomorphae</taxon>
        <taxon>Cyprinodontiformes</taxon>
        <taxon>Goodeidae</taxon>
        <taxon>Ataeniobius</taxon>
    </lineage>
</organism>
<gene>
    <name evidence="2" type="ORF">ATANTOWER_021134</name>
</gene>
<accession>A0ABU7ASR6</accession>
<dbReference type="Proteomes" id="UP001345963">
    <property type="component" value="Unassembled WGS sequence"/>
</dbReference>
<sequence>MGLNDVPLKPRTACAKGNPKEFSGRRGHVVGPANSGSAQGSSVRGMCLENFPNGGTRGHPDQAGQSLEGEGSRRQKHADQKDGQMDNGHELCLRIQSAAAKVFRIKQQGHHVMQLSRILVV</sequence>
<evidence type="ECO:0000313" key="2">
    <source>
        <dbReference type="EMBL" id="MED6240435.1"/>
    </source>
</evidence>
<protein>
    <submittedName>
        <fullName evidence="2">Uncharacterized protein</fullName>
    </submittedName>
</protein>
<comment type="caution">
    <text evidence="2">The sequence shown here is derived from an EMBL/GenBank/DDBJ whole genome shotgun (WGS) entry which is preliminary data.</text>
</comment>
<proteinExistence type="predicted"/>
<name>A0ABU7ASR6_9TELE</name>